<protein>
    <submittedName>
        <fullName evidence="1">Uncharacterized protein</fullName>
    </submittedName>
</protein>
<evidence type="ECO:0000313" key="2">
    <source>
        <dbReference type="Proteomes" id="UP000472267"/>
    </source>
</evidence>
<accession>A0A672FQQ0</accession>
<dbReference type="Ensembl" id="ENSSFAT00005000939.1">
    <property type="protein sequence ID" value="ENSSFAP00005000904.1"/>
    <property type="gene ID" value="ENSSFAG00005000616.1"/>
</dbReference>
<reference evidence="1" key="3">
    <citation type="submission" date="2025-09" db="UniProtKB">
        <authorList>
            <consortium name="Ensembl"/>
        </authorList>
    </citation>
    <scope>IDENTIFICATION</scope>
</reference>
<name>A0A672FQQ0_SALFA</name>
<keyword evidence="2" id="KW-1185">Reference proteome</keyword>
<organism evidence="1 2">
    <name type="scientific">Salarias fasciatus</name>
    <name type="common">Jewelled blenny</name>
    <name type="synonym">Blennius fasciatus</name>
    <dbReference type="NCBI Taxonomy" id="181472"/>
    <lineage>
        <taxon>Eukaryota</taxon>
        <taxon>Metazoa</taxon>
        <taxon>Chordata</taxon>
        <taxon>Craniata</taxon>
        <taxon>Vertebrata</taxon>
        <taxon>Euteleostomi</taxon>
        <taxon>Actinopterygii</taxon>
        <taxon>Neopterygii</taxon>
        <taxon>Teleostei</taxon>
        <taxon>Neoteleostei</taxon>
        <taxon>Acanthomorphata</taxon>
        <taxon>Ovalentaria</taxon>
        <taxon>Blenniimorphae</taxon>
        <taxon>Blenniiformes</taxon>
        <taxon>Blennioidei</taxon>
        <taxon>Blenniidae</taxon>
        <taxon>Salariinae</taxon>
        <taxon>Salarias</taxon>
    </lineage>
</organism>
<sequence length="70" mass="7961">LWIPCSTRAAYQHANITPKSENGLVSFMIQSCFAAWTLNPQTFQVILQENVRTALWRLKCFVMQTGDDGL</sequence>
<dbReference type="InParanoid" id="A0A672FQQ0"/>
<reference evidence="1" key="1">
    <citation type="submission" date="2019-06" db="EMBL/GenBank/DDBJ databases">
        <authorList>
            <consortium name="Wellcome Sanger Institute Data Sharing"/>
        </authorList>
    </citation>
    <scope>NUCLEOTIDE SEQUENCE [LARGE SCALE GENOMIC DNA]</scope>
</reference>
<dbReference type="Proteomes" id="UP000472267">
    <property type="component" value="Chromosome 6"/>
</dbReference>
<dbReference type="AlphaFoldDB" id="A0A672FQQ0"/>
<proteinExistence type="predicted"/>
<reference evidence="1" key="2">
    <citation type="submission" date="2025-08" db="UniProtKB">
        <authorList>
            <consortium name="Ensembl"/>
        </authorList>
    </citation>
    <scope>IDENTIFICATION</scope>
</reference>
<evidence type="ECO:0000313" key="1">
    <source>
        <dbReference type="Ensembl" id="ENSSFAP00005000904.1"/>
    </source>
</evidence>